<evidence type="ECO:0000313" key="3">
    <source>
        <dbReference type="Proteomes" id="UP000284842"/>
    </source>
</evidence>
<sequence>MPTNFIWLGFFWLIGKCYVNSFLAARESLREQVAPQDGTFLQLTPFRAMGSAHHSEPPSPSVDLKENIYHNGPAPQALAVTVQTQTITRCDYEYVVSTVSLLPFSFRTAQSIYTHLRTASHHDCG</sequence>
<keyword evidence="3" id="KW-1185">Reference proteome</keyword>
<protein>
    <submittedName>
        <fullName evidence="2">Uncharacterized protein</fullName>
    </submittedName>
</protein>
<keyword evidence="1" id="KW-0732">Signal</keyword>
<organism evidence="2 3">
    <name type="scientific">Panaeolus cyanescens</name>
    <dbReference type="NCBI Taxonomy" id="181874"/>
    <lineage>
        <taxon>Eukaryota</taxon>
        <taxon>Fungi</taxon>
        <taxon>Dikarya</taxon>
        <taxon>Basidiomycota</taxon>
        <taxon>Agaricomycotina</taxon>
        <taxon>Agaricomycetes</taxon>
        <taxon>Agaricomycetidae</taxon>
        <taxon>Agaricales</taxon>
        <taxon>Agaricineae</taxon>
        <taxon>Galeropsidaceae</taxon>
        <taxon>Panaeolus</taxon>
    </lineage>
</organism>
<feature type="signal peptide" evidence="1">
    <location>
        <begin position="1"/>
        <end position="19"/>
    </location>
</feature>
<name>A0A409YQW0_9AGAR</name>
<feature type="chain" id="PRO_5019144038" evidence="1">
    <location>
        <begin position="20"/>
        <end position="125"/>
    </location>
</feature>
<comment type="caution">
    <text evidence="2">The sequence shown here is derived from an EMBL/GenBank/DDBJ whole genome shotgun (WGS) entry which is preliminary data.</text>
</comment>
<evidence type="ECO:0000256" key="1">
    <source>
        <dbReference type="SAM" id="SignalP"/>
    </source>
</evidence>
<dbReference type="EMBL" id="NHTK01000814">
    <property type="protein sequence ID" value="PPR05369.1"/>
    <property type="molecule type" value="Genomic_DNA"/>
</dbReference>
<dbReference type="OrthoDB" id="2738831at2759"/>
<proteinExistence type="predicted"/>
<reference evidence="2 3" key="1">
    <citation type="journal article" date="2018" name="Evol. Lett.">
        <title>Horizontal gene cluster transfer increased hallucinogenic mushroom diversity.</title>
        <authorList>
            <person name="Reynolds H.T."/>
            <person name="Vijayakumar V."/>
            <person name="Gluck-Thaler E."/>
            <person name="Korotkin H.B."/>
            <person name="Matheny P.B."/>
            <person name="Slot J.C."/>
        </authorList>
    </citation>
    <scope>NUCLEOTIDE SEQUENCE [LARGE SCALE GENOMIC DNA]</scope>
    <source>
        <strain evidence="2 3">2629</strain>
    </source>
</reference>
<accession>A0A409YQW0</accession>
<evidence type="ECO:0000313" key="2">
    <source>
        <dbReference type="EMBL" id="PPR05369.1"/>
    </source>
</evidence>
<dbReference type="AlphaFoldDB" id="A0A409YQW0"/>
<gene>
    <name evidence="2" type="ORF">CVT24_007983</name>
</gene>
<dbReference type="InParanoid" id="A0A409YQW0"/>
<dbReference type="Proteomes" id="UP000284842">
    <property type="component" value="Unassembled WGS sequence"/>
</dbReference>